<reference evidence="2" key="2">
    <citation type="journal article" date="2011" name="Microb. Ecol.">
        <title>Taxonomic and Functional Metagenomic Profiling of the Microbial Community in the Anoxic Sediment of a Sub-saline Shallow Lake (Laguna de Carrizo, Central Spain).</title>
        <authorList>
            <person name="Ferrer M."/>
            <person name="Guazzaroni M.E."/>
            <person name="Richter M."/>
            <person name="Garcia-Salamanca A."/>
            <person name="Yarza P."/>
            <person name="Suarez-Suarez A."/>
            <person name="Solano J."/>
            <person name="Alcaide M."/>
            <person name="van Dillewijn P."/>
            <person name="Molina-Henares M.A."/>
            <person name="Lopez-Cortes N."/>
            <person name="Al-Ramahi Y."/>
            <person name="Guerrero C."/>
            <person name="Acosta A."/>
            <person name="de Eugenio L.I."/>
            <person name="Martinez V."/>
            <person name="Marques S."/>
            <person name="Rojo F."/>
            <person name="Santero E."/>
            <person name="Genilloud O."/>
            <person name="Perez-Perez J."/>
            <person name="Rossello-Mora R."/>
            <person name="Ramos J.L."/>
        </authorList>
    </citation>
    <scope>NUCLEOTIDE SEQUENCE</scope>
</reference>
<feature type="transmembrane region" description="Helical" evidence="1">
    <location>
        <begin position="12"/>
        <end position="35"/>
    </location>
</feature>
<feature type="transmembrane region" description="Helical" evidence="1">
    <location>
        <begin position="62"/>
        <end position="82"/>
    </location>
</feature>
<sequence length="111" mass="13010">MKGFVLKFKKVLELLIGILVVTLGVLAFDFLIHLFEILHGVSKPIYQEIYENRLSSFEVKHVISIFYVLMLAVFLVFIFQFFKSLFDKSIKKLCDTVAEALINKFEKWTEK</sequence>
<accession>D9PKN8</accession>
<protein>
    <submittedName>
        <fullName evidence="2">Membrane protein</fullName>
    </submittedName>
</protein>
<evidence type="ECO:0000256" key="1">
    <source>
        <dbReference type="SAM" id="Phobius"/>
    </source>
</evidence>
<keyword evidence="1" id="KW-0472">Membrane</keyword>
<gene>
    <name evidence="2" type="ORF">LDC_2107</name>
</gene>
<organism evidence="2">
    <name type="scientific">sediment metagenome</name>
    <dbReference type="NCBI Taxonomy" id="749907"/>
    <lineage>
        <taxon>unclassified sequences</taxon>
        <taxon>metagenomes</taxon>
        <taxon>ecological metagenomes</taxon>
    </lineage>
</organism>
<reference evidence="2" key="1">
    <citation type="submission" date="2010-07" db="EMBL/GenBank/DDBJ databases">
        <authorList>
            <consortium name="CONSOLIDER consortium CSD2007-00005"/>
            <person name="Guazzaroni M.-E."/>
            <person name="Richter M."/>
            <person name="Garcia-Salamanca A."/>
            <person name="Yarza P."/>
            <person name="Ferrer M."/>
        </authorList>
    </citation>
    <scope>NUCLEOTIDE SEQUENCE</scope>
</reference>
<dbReference type="EMBL" id="ADZX01000630">
    <property type="protein sequence ID" value="EFK95876.1"/>
    <property type="molecule type" value="Genomic_DNA"/>
</dbReference>
<dbReference type="AlphaFoldDB" id="D9PKN8"/>
<proteinExistence type="predicted"/>
<keyword evidence="1" id="KW-1133">Transmembrane helix</keyword>
<name>D9PKN8_9ZZZZ</name>
<keyword evidence="1" id="KW-0812">Transmembrane</keyword>
<comment type="caution">
    <text evidence="2">The sequence shown here is derived from an EMBL/GenBank/DDBJ whole genome shotgun (WGS) entry which is preliminary data.</text>
</comment>
<evidence type="ECO:0000313" key="2">
    <source>
        <dbReference type="EMBL" id="EFK95876.1"/>
    </source>
</evidence>